<dbReference type="Proteomes" id="UP000228711">
    <property type="component" value="Unassembled WGS sequence"/>
</dbReference>
<keyword evidence="1" id="KW-0812">Transmembrane</keyword>
<feature type="transmembrane region" description="Helical" evidence="1">
    <location>
        <begin position="70"/>
        <end position="90"/>
    </location>
</feature>
<accession>A0A2H0YTT9</accession>
<dbReference type="EMBL" id="PEXV01000023">
    <property type="protein sequence ID" value="PIS41897.1"/>
    <property type="molecule type" value="Genomic_DNA"/>
</dbReference>
<protein>
    <submittedName>
        <fullName evidence="2">Uncharacterized protein</fullName>
    </submittedName>
</protein>
<comment type="caution">
    <text evidence="2">The sequence shown here is derived from an EMBL/GenBank/DDBJ whole genome shotgun (WGS) entry which is preliminary data.</text>
</comment>
<sequence length="96" mass="11276">MLAIWASPFLFPWWVIIVGIAVYFLQLFLLGDCILTRAQFETKNKRGPTFYYYLLIKLGFKPDMQRVRWIADNVMPWVILGGAVILQIGFKFEPLF</sequence>
<feature type="transmembrane region" description="Helical" evidence="1">
    <location>
        <begin position="12"/>
        <end position="35"/>
    </location>
</feature>
<evidence type="ECO:0000313" key="2">
    <source>
        <dbReference type="EMBL" id="PIS41897.1"/>
    </source>
</evidence>
<keyword evidence="1" id="KW-0472">Membrane</keyword>
<dbReference type="AlphaFoldDB" id="A0A2H0YTT9"/>
<keyword evidence="1" id="KW-1133">Transmembrane helix</keyword>
<evidence type="ECO:0000313" key="3">
    <source>
        <dbReference type="Proteomes" id="UP000228711"/>
    </source>
</evidence>
<organism evidence="2 3">
    <name type="scientific">Candidatus Kerfeldbacteria bacterium CG08_land_8_20_14_0_20_42_7</name>
    <dbReference type="NCBI Taxonomy" id="2014245"/>
    <lineage>
        <taxon>Bacteria</taxon>
        <taxon>Candidatus Kerfeldiibacteriota</taxon>
    </lineage>
</organism>
<reference evidence="3" key="1">
    <citation type="submission" date="2017-09" db="EMBL/GenBank/DDBJ databases">
        <title>Depth-based differentiation of microbial function through sediment-hosted aquifers and enrichment of novel symbionts in the deep terrestrial subsurface.</title>
        <authorList>
            <person name="Probst A.J."/>
            <person name="Ladd B."/>
            <person name="Jarett J.K."/>
            <person name="Geller-Mcgrath D.E."/>
            <person name="Sieber C.M.K."/>
            <person name="Emerson J.B."/>
            <person name="Anantharaman K."/>
            <person name="Thomas B.C."/>
            <person name="Malmstrom R."/>
            <person name="Stieglmeier M."/>
            <person name="Klingl A."/>
            <person name="Woyke T."/>
            <person name="Ryan C.M."/>
            <person name="Banfield J.F."/>
        </authorList>
    </citation>
    <scope>NUCLEOTIDE SEQUENCE [LARGE SCALE GENOMIC DNA]</scope>
</reference>
<proteinExistence type="predicted"/>
<name>A0A2H0YTT9_9BACT</name>
<gene>
    <name evidence="2" type="ORF">COT25_00695</name>
</gene>
<evidence type="ECO:0000256" key="1">
    <source>
        <dbReference type="SAM" id="Phobius"/>
    </source>
</evidence>